<evidence type="ECO:0000256" key="1">
    <source>
        <dbReference type="ARBA" id="ARBA00007227"/>
    </source>
</evidence>
<comment type="similarity">
    <text evidence="1">Belongs to the short-chain fatty acyl-CoA assimilation regulator (ScfR) family.</text>
</comment>
<protein>
    <submittedName>
        <fullName evidence="3">ImmA/IrrE family metallo-endopeptidase</fullName>
    </submittedName>
</protein>
<name>A0A2L0PTK5_ALCXX</name>
<dbReference type="RefSeq" id="WP_081105032.1">
    <property type="nucleotide sequence ID" value="NZ_CP014060.2"/>
</dbReference>
<dbReference type="PROSITE" id="PS50943">
    <property type="entry name" value="HTH_CROC1"/>
    <property type="match status" value="1"/>
</dbReference>
<dbReference type="AlphaFoldDB" id="A0A2L0PTK5"/>
<sequence length="381" mass="42304">MKPSSATITTPGQRISQLLDDRGWTKRVLAVVLGIDEASISRIIADKKPLTPNLALGLEDVFGLPAESFLEVQAKYDIAVARLSTPADPTRASRAKLFGNFPVAEMIKRGWIHADSLKDTEQVEAELLRFFDAESSIEVEELPHAAKKTDALSHTSGAQLAWVYRVKKIASEMLVPKYNELSGRRAIKELASLLRSKEEARKVPRVLAENGIRFLIVEALPSTKIDGVCLWLNDHSPVVAMSMRFDRIDNFWFVLRHELEHVLRGDGKKSPILEVDLDGKSNSADAAIEAMEQAANDAAAEFCVPRKQLEAFIARKAPFFADRDVQGFATTLGVHPGLVAGRLQHQTGRYDRFRTYLEKVRHIVAPSSIVDGWGDFVPVDD</sequence>
<dbReference type="GO" id="GO:0003677">
    <property type="term" value="F:DNA binding"/>
    <property type="evidence" value="ECO:0007669"/>
    <property type="project" value="InterPro"/>
</dbReference>
<dbReference type="EMBL" id="CP014060">
    <property type="protein sequence ID" value="AUZ18035.1"/>
    <property type="molecule type" value="Genomic_DNA"/>
</dbReference>
<evidence type="ECO:0000313" key="3">
    <source>
        <dbReference type="EMBL" id="AUZ18035.1"/>
    </source>
</evidence>
<dbReference type="SUPFAM" id="SSF47413">
    <property type="entry name" value="lambda repressor-like DNA-binding domains"/>
    <property type="match status" value="1"/>
</dbReference>
<organism evidence="3 4">
    <name type="scientific">Alcaligenes xylosoxydans xylosoxydans</name>
    <name type="common">Achromobacter xylosoxidans</name>
    <dbReference type="NCBI Taxonomy" id="85698"/>
    <lineage>
        <taxon>Bacteria</taxon>
        <taxon>Pseudomonadati</taxon>
        <taxon>Pseudomonadota</taxon>
        <taxon>Betaproteobacteria</taxon>
        <taxon>Burkholderiales</taxon>
        <taxon>Alcaligenaceae</taxon>
        <taxon>Achromobacter</taxon>
    </lineage>
</organism>
<accession>A0A2L0PTK5</accession>
<dbReference type="PANTHER" id="PTHR43236:SF1">
    <property type="entry name" value="BLL7220 PROTEIN"/>
    <property type="match status" value="1"/>
</dbReference>
<dbReference type="CDD" id="cd00093">
    <property type="entry name" value="HTH_XRE"/>
    <property type="match status" value="1"/>
</dbReference>
<dbReference type="Pfam" id="PF06114">
    <property type="entry name" value="Peptidase_M78"/>
    <property type="match status" value="1"/>
</dbReference>
<dbReference type="SMART" id="SM00530">
    <property type="entry name" value="HTH_XRE"/>
    <property type="match status" value="1"/>
</dbReference>
<dbReference type="InterPro" id="IPR001387">
    <property type="entry name" value="Cro/C1-type_HTH"/>
</dbReference>
<dbReference type="Gene3D" id="1.10.260.40">
    <property type="entry name" value="lambda repressor-like DNA-binding domains"/>
    <property type="match status" value="1"/>
</dbReference>
<feature type="domain" description="HTH cro/C1-type" evidence="2">
    <location>
        <begin position="15"/>
        <end position="69"/>
    </location>
</feature>
<reference evidence="4" key="1">
    <citation type="submission" date="2015-12" db="EMBL/GenBank/DDBJ databases">
        <title>FDA dAtabase for Regulatory Grade micrObial Sequences (FDA-ARGOS): Supporting development and validation of Infectious Disease Dx tests.</title>
        <authorList>
            <person name="Case J."/>
            <person name="Tallon L."/>
            <person name="Sadzewicz L."/>
            <person name="Sengamalay N."/>
            <person name="Ott S."/>
            <person name="Godinez A."/>
            <person name="Nagaraj S."/>
            <person name="Nadendla S."/>
            <person name="Sichtig H."/>
        </authorList>
    </citation>
    <scope>NUCLEOTIDE SEQUENCE [LARGE SCALE GENOMIC DNA]</scope>
    <source>
        <strain evidence="4">FDAARGOS_147</strain>
    </source>
</reference>
<dbReference type="PANTHER" id="PTHR43236">
    <property type="entry name" value="ANTITOXIN HIGA1"/>
    <property type="match status" value="1"/>
</dbReference>
<dbReference type="Proteomes" id="UP000060602">
    <property type="component" value="Chromosome"/>
</dbReference>
<dbReference type="InterPro" id="IPR010359">
    <property type="entry name" value="IrrE_HExxH"/>
</dbReference>
<dbReference type="InterPro" id="IPR052345">
    <property type="entry name" value="Rad_response_metalloprotease"/>
</dbReference>
<evidence type="ECO:0000259" key="2">
    <source>
        <dbReference type="PROSITE" id="PS50943"/>
    </source>
</evidence>
<dbReference type="Pfam" id="PF01381">
    <property type="entry name" value="HTH_3"/>
    <property type="match status" value="1"/>
</dbReference>
<dbReference type="InterPro" id="IPR010982">
    <property type="entry name" value="Lambda_DNA-bd_dom_sf"/>
</dbReference>
<proteinExistence type="inferred from homology"/>
<gene>
    <name evidence="3" type="ORF">AL504_31400</name>
</gene>
<evidence type="ECO:0000313" key="4">
    <source>
        <dbReference type="Proteomes" id="UP000060602"/>
    </source>
</evidence>